<dbReference type="EMBL" id="FJUW01000004">
    <property type="protein sequence ID" value="CZS91189.1"/>
    <property type="molecule type" value="Genomic_DNA"/>
</dbReference>
<keyword evidence="2" id="KW-1185">Reference proteome</keyword>
<name>A0A1E1JZF9_9HELO</name>
<evidence type="ECO:0000313" key="1">
    <source>
        <dbReference type="EMBL" id="CZS91189.1"/>
    </source>
</evidence>
<reference evidence="2" key="1">
    <citation type="submission" date="2016-03" db="EMBL/GenBank/DDBJ databases">
        <authorList>
            <person name="Ploux O."/>
        </authorList>
    </citation>
    <scope>NUCLEOTIDE SEQUENCE [LARGE SCALE GENOMIC DNA]</scope>
    <source>
        <strain evidence="2">UK7</strain>
    </source>
</reference>
<comment type="caution">
    <text evidence="1">The sequence shown here is derived from an EMBL/GenBank/DDBJ whole genome shotgun (WGS) entry which is preliminary data.</text>
</comment>
<dbReference type="AlphaFoldDB" id="A0A1E1JZF9"/>
<dbReference type="Proteomes" id="UP000178129">
    <property type="component" value="Unassembled WGS sequence"/>
</dbReference>
<organism evidence="1 2">
    <name type="scientific">Rhynchosporium graminicola</name>
    <dbReference type="NCBI Taxonomy" id="2792576"/>
    <lineage>
        <taxon>Eukaryota</taxon>
        <taxon>Fungi</taxon>
        <taxon>Dikarya</taxon>
        <taxon>Ascomycota</taxon>
        <taxon>Pezizomycotina</taxon>
        <taxon>Leotiomycetes</taxon>
        <taxon>Helotiales</taxon>
        <taxon>Ploettnerulaceae</taxon>
        <taxon>Rhynchosporium</taxon>
    </lineage>
</organism>
<evidence type="ECO:0000313" key="2">
    <source>
        <dbReference type="Proteomes" id="UP000178129"/>
    </source>
</evidence>
<protein>
    <submittedName>
        <fullName evidence="1">Uncharacterized protein</fullName>
    </submittedName>
</protein>
<proteinExistence type="predicted"/>
<dbReference type="InParanoid" id="A0A1E1JZF9"/>
<accession>A0A1E1JZF9</accession>
<sequence>MEEEREAEITGAYATAITQDLSRIYGSWCSTRYAQSSGSIDTSISRSAADHLSQLWMINHSLRPNYPNLEFEQWLRATRLVSQDFYTIVTPFVYKNFESSDEFLVGRLIYDQDDLTPLVKERDLQYTTQLRLPSIASEDIIEDIAIFTPLMESLDRDKIPAIDVDHLDLISYANSMYLYAFMQGSSRTRFLEQEDLCMIDKRLLQFESRVHYPKSKYKRKSKALKSFIWSVPLMKNSRSSASLERSSGALKFQRAGDTQSHASDLLLFLKTVPSKDLAKVQSLTISDTACLIDKGVALEMLLSRAMQEMANLRIFVILEDRWWDMFSIDTLRAVGANSRSLKLRVFQIEEYRDRLLDTNGLYLIRDQCPLLEIFNIDVDFDQPEEKLNSALIAISRFQSLTKFHISAGMSFIRKGCSFDSIDIIDPEFDCGATHLQVLNRKKPGKEFDWVALHRAKISAITASYWAYVGLDTIWNCMPSKFLLSENSFVDSRSLCFSTMAKLAKSRTFPECLKG</sequence>
<gene>
    <name evidence="1" type="ORF">RCO7_01484</name>
</gene>